<reference evidence="4" key="3">
    <citation type="submission" date="2020-03" db="EMBL/GenBank/DDBJ databases">
        <title>SpeciesPrimer: A bioinformatics pipeline dedicated to the design of qPCR primers for the quantification of bacterial species.</title>
        <authorList>
            <person name="Dreier M."/>
            <person name="Berthoud H."/>
            <person name="Shani N."/>
            <person name="Wechsler D."/>
            <person name="Junier P."/>
        </authorList>
    </citation>
    <scope>NUCLEOTIDE SEQUENCE [LARGE SCALE GENOMIC DNA]</scope>
    <source>
        <strain evidence="4">FAM13073</strain>
    </source>
</reference>
<evidence type="ECO:0000259" key="1">
    <source>
        <dbReference type="PROSITE" id="PS50943"/>
    </source>
</evidence>
<dbReference type="EMBL" id="WENB01000001">
    <property type="protein sequence ID" value="KAF0415310.1"/>
    <property type="molecule type" value="Genomic_DNA"/>
</dbReference>
<dbReference type="Proteomes" id="UP000743107">
    <property type="component" value="Unassembled WGS sequence"/>
</dbReference>
<name>A0A6L5A5J0_PEDPE</name>
<sequence>MNTQNLTLNRAATPSGITPSTLNNIVNRESAPRLDTMLKICNGLNISVRDFLNFPTYNKVGI</sequence>
<evidence type="ECO:0000313" key="3">
    <source>
        <dbReference type="EMBL" id="MBF7126535.1"/>
    </source>
</evidence>
<gene>
    <name evidence="2" type="ORF">GBO79_01420</name>
    <name evidence="3" type="ORF">ITQ97_01615</name>
</gene>
<evidence type="ECO:0000313" key="2">
    <source>
        <dbReference type="EMBL" id="KAF0415310.1"/>
    </source>
</evidence>
<proteinExistence type="predicted"/>
<reference evidence="2" key="2">
    <citation type="submission" date="2019-12" db="EMBL/GenBank/DDBJ databases">
        <title>SpeciesPrimer: A bioinformatics pipeline dedicated to the design of qPCR primers for the quantification of bacterial species.</title>
        <authorList>
            <person name="Dreier M."/>
            <person name="Berthoud H."/>
            <person name="Shani N."/>
            <person name="Wechsler D."/>
            <person name="Junier P."/>
        </authorList>
    </citation>
    <scope>NUCLEOTIDE SEQUENCE</scope>
    <source>
        <strain evidence="2">FAM13073</strain>
    </source>
</reference>
<dbReference type="EMBL" id="JADOFV010000001">
    <property type="protein sequence ID" value="MBF7126535.1"/>
    <property type="molecule type" value="Genomic_DNA"/>
</dbReference>
<dbReference type="PROSITE" id="PS50943">
    <property type="entry name" value="HTH_CROC1"/>
    <property type="match status" value="1"/>
</dbReference>
<dbReference type="InterPro" id="IPR010982">
    <property type="entry name" value="Lambda_DNA-bd_dom_sf"/>
</dbReference>
<feature type="domain" description="HTH cro/C1-type" evidence="1">
    <location>
        <begin position="4"/>
        <end position="51"/>
    </location>
</feature>
<dbReference type="Proteomes" id="UP000472573">
    <property type="component" value="Unassembled WGS sequence"/>
</dbReference>
<dbReference type="Pfam" id="PF01381">
    <property type="entry name" value="HTH_3"/>
    <property type="match status" value="1"/>
</dbReference>
<dbReference type="Gene3D" id="1.10.260.40">
    <property type="entry name" value="lambda repressor-like DNA-binding domains"/>
    <property type="match status" value="1"/>
</dbReference>
<organism evidence="3 5">
    <name type="scientific">Pediococcus pentosaceus</name>
    <dbReference type="NCBI Taxonomy" id="1255"/>
    <lineage>
        <taxon>Bacteria</taxon>
        <taxon>Bacillati</taxon>
        <taxon>Bacillota</taxon>
        <taxon>Bacilli</taxon>
        <taxon>Lactobacillales</taxon>
        <taxon>Lactobacillaceae</taxon>
        <taxon>Pediococcus</taxon>
    </lineage>
</organism>
<protein>
    <submittedName>
        <fullName evidence="2">Helix-turn-helix domain-containing protein</fullName>
    </submittedName>
    <submittedName>
        <fullName evidence="3">Helix-turn-helix transcriptional regulator</fullName>
    </submittedName>
</protein>
<accession>A0A6L5A5J0</accession>
<evidence type="ECO:0000313" key="4">
    <source>
        <dbReference type="Proteomes" id="UP000472573"/>
    </source>
</evidence>
<dbReference type="AlphaFoldDB" id="A0A6L5A5J0"/>
<reference evidence="2 4" key="1">
    <citation type="submission" date="2019-10" db="EMBL/GenBank/DDBJ databases">
        <authorList>
            <person name="Irmler S."/>
            <person name="Berthoud H."/>
            <person name="Roetschi A."/>
            <person name="Arias E."/>
            <person name="Shani N."/>
            <person name="Wuethrich D."/>
            <person name="Bruggmann R."/>
        </authorList>
    </citation>
    <scope>NUCLEOTIDE SEQUENCE [LARGE SCALE GENOMIC DNA]</scope>
    <source>
        <strain evidence="2 4">FAM13073</strain>
    </source>
</reference>
<reference evidence="3" key="4">
    <citation type="submission" date="2020-11" db="EMBL/GenBank/DDBJ databases">
        <title>Antibiotic susceptibility profiles of Pediococcus pentosaceus from various origins and their implications for the safety assessment of strains with food-technology applications.</title>
        <authorList>
            <person name="Shani N."/>
            <person name="Oberhaensli S."/>
            <person name="Arias E."/>
        </authorList>
    </citation>
    <scope>NUCLEOTIDE SEQUENCE</scope>
    <source>
        <strain evidence="3">FAM 19164</strain>
    </source>
</reference>
<dbReference type="CDD" id="cd00093">
    <property type="entry name" value="HTH_XRE"/>
    <property type="match status" value="1"/>
</dbReference>
<keyword evidence="4" id="KW-1185">Reference proteome</keyword>
<comment type="caution">
    <text evidence="3">The sequence shown here is derived from an EMBL/GenBank/DDBJ whole genome shotgun (WGS) entry which is preliminary data.</text>
</comment>
<evidence type="ECO:0000313" key="5">
    <source>
        <dbReference type="Proteomes" id="UP000743107"/>
    </source>
</evidence>
<dbReference type="SUPFAM" id="SSF47413">
    <property type="entry name" value="lambda repressor-like DNA-binding domains"/>
    <property type="match status" value="1"/>
</dbReference>
<dbReference type="InterPro" id="IPR001387">
    <property type="entry name" value="Cro/C1-type_HTH"/>
</dbReference>
<dbReference type="GO" id="GO:0003677">
    <property type="term" value="F:DNA binding"/>
    <property type="evidence" value="ECO:0007669"/>
    <property type="project" value="InterPro"/>
</dbReference>